<feature type="compositionally biased region" description="Basic and acidic residues" evidence="1">
    <location>
        <begin position="20"/>
        <end position="29"/>
    </location>
</feature>
<dbReference type="EMBL" id="KN714792">
    <property type="protein sequence ID" value="KUI61921.1"/>
    <property type="molecule type" value="Genomic_DNA"/>
</dbReference>
<evidence type="ECO:0000313" key="3">
    <source>
        <dbReference type="Proteomes" id="UP000078576"/>
    </source>
</evidence>
<organism evidence="2 3">
    <name type="scientific">Cytospora mali</name>
    <name type="common">Apple Valsa canker fungus</name>
    <name type="synonym">Valsa mali</name>
    <dbReference type="NCBI Taxonomy" id="578113"/>
    <lineage>
        <taxon>Eukaryota</taxon>
        <taxon>Fungi</taxon>
        <taxon>Dikarya</taxon>
        <taxon>Ascomycota</taxon>
        <taxon>Pezizomycotina</taxon>
        <taxon>Sordariomycetes</taxon>
        <taxon>Sordariomycetidae</taxon>
        <taxon>Diaporthales</taxon>
        <taxon>Cytosporaceae</taxon>
        <taxon>Cytospora</taxon>
    </lineage>
</organism>
<evidence type="ECO:0000256" key="1">
    <source>
        <dbReference type="SAM" id="MobiDB-lite"/>
    </source>
</evidence>
<dbReference type="AlphaFoldDB" id="A0A194VDR5"/>
<dbReference type="Proteomes" id="UP000078576">
    <property type="component" value="Unassembled WGS sequence"/>
</dbReference>
<gene>
    <name evidence="2" type="ORF">VP1G_09072</name>
</gene>
<accession>A0A194VDR5</accession>
<protein>
    <submittedName>
        <fullName evidence="2">Uncharacterized protein</fullName>
    </submittedName>
</protein>
<evidence type="ECO:0000313" key="2">
    <source>
        <dbReference type="EMBL" id="KUI61921.1"/>
    </source>
</evidence>
<sequence>MHHVLNGSRDSDGAKSQPSYEKEKQRDTIDPPPPYDALSVPARTMQSPITSAQCDLEVARTIVNVCCSIAAGARIRGISGALDSHNFKAEAVAGIAEAFATAVEADVDSRAAATIALADISLIIAKEDRLGNKSAAILAAKSIKFIDTQVAAATRRCGYYEHLNFWDDIISISHTAVRSIDEAKKPGEAALSIGIAFEHLKGAATVTRPRRL</sequence>
<proteinExistence type="predicted"/>
<reference evidence="3" key="1">
    <citation type="submission" date="2014-12" db="EMBL/GenBank/DDBJ databases">
        <title>Genome Sequence of Valsa Canker Pathogens Uncovers a Specific Adaption of Colonization on Woody Bark.</title>
        <authorList>
            <person name="Yin Z."/>
            <person name="Liu H."/>
            <person name="Gao X."/>
            <person name="Li Z."/>
            <person name="Song N."/>
            <person name="Ke X."/>
            <person name="Dai Q."/>
            <person name="Wu Y."/>
            <person name="Sun Y."/>
            <person name="Xu J.-R."/>
            <person name="Kang Z.K."/>
            <person name="Wang L."/>
            <person name="Huang L."/>
        </authorList>
    </citation>
    <scope>NUCLEOTIDE SEQUENCE [LARGE SCALE GENOMIC DNA]</scope>
    <source>
        <strain evidence="3">SXYL134</strain>
    </source>
</reference>
<keyword evidence="3" id="KW-1185">Reference proteome</keyword>
<feature type="region of interest" description="Disordered" evidence="1">
    <location>
        <begin position="1"/>
        <end position="40"/>
    </location>
</feature>
<name>A0A194VDR5_CYTMA</name>